<dbReference type="OrthoDB" id="408373at2759"/>
<keyword evidence="4" id="KW-1185">Reference proteome</keyword>
<dbReference type="GO" id="GO:0072330">
    <property type="term" value="P:monocarboxylic acid biosynthetic process"/>
    <property type="evidence" value="ECO:0007669"/>
    <property type="project" value="UniProtKB-ARBA"/>
</dbReference>
<name>A0A9X0BCU4_9EURO</name>
<dbReference type="InterPro" id="IPR050228">
    <property type="entry name" value="Carboxylesterase_BioH"/>
</dbReference>
<dbReference type="GeneID" id="81365379"/>
<dbReference type="EMBL" id="JAPZBU010000004">
    <property type="protein sequence ID" value="KAJ5407879.1"/>
    <property type="molecule type" value="Genomic_DNA"/>
</dbReference>
<dbReference type="RefSeq" id="XP_056492194.1">
    <property type="nucleotide sequence ID" value="XM_056626399.1"/>
</dbReference>
<dbReference type="AlphaFoldDB" id="A0A9X0BCU4"/>
<dbReference type="Proteomes" id="UP001147747">
    <property type="component" value="Unassembled WGS sequence"/>
</dbReference>
<organism evidence="3 4">
    <name type="scientific">Penicillium cosmopolitanum</name>
    <dbReference type="NCBI Taxonomy" id="1131564"/>
    <lineage>
        <taxon>Eukaryota</taxon>
        <taxon>Fungi</taxon>
        <taxon>Dikarya</taxon>
        <taxon>Ascomycota</taxon>
        <taxon>Pezizomycotina</taxon>
        <taxon>Eurotiomycetes</taxon>
        <taxon>Eurotiomycetidae</taxon>
        <taxon>Eurotiales</taxon>
        <taxon>Aspergillaceae</taxon>
        <taxon>Penicillium</taxon>
    </lineage>
</organism>
<evidence type="ECO:0000313" key="4">
    <source>
        <dbReference type="Proteomes" id="UP001147747"/>
    </source>
</evidence>
<evidence type="ECO:0000256" key="1">
    <source>
        <dbReference type="SAM" id="MobiDB-lite"/>
    </source>
</evidence>
<accession>A0A9X0BCU4</accession>
<reference evidence="3" key="1">
    <citation type="submission" date="2022-12" db="EMBL/GenBank/DDBJ databases">
        <authorList>
            <person name="Petersen C."/>
        </authorList>
    </citation>
    <scope>NUCLEOTIDE SEQUENCE</scope>
    <source>
        <strain evidence="3">IBT 29677</strain>
    </source>
</reference>
<dbReference type="GO" id="GO:0017000">
    <property type="term" value="P:antibiotic biosynthetic process"/>
    <property type="evidence" value="ECO:0007669"/>
    <property type="project" value="UniProtKB-ARBA"/>
</dbReference>
<evidence type="ECO:0000259" key="2">
    <source>
        <dbReference type="Pfam" id="PF00561"/>
    </source>
</evidence>
<proteinExistence type="predicted"/>
<feature type="region of interest" description="Disordered" evidence="1">
    <location>
        <begin position="1"/>
        <end position="20"/>
    </location>
</feature>
<dbReference type="InterPro" id="IPR029058">
    <property type="entry name" value="AB_hydrolase_fold"/>
</dbReference>
<comment type="caution">
    <text evidence="3">The sequence shown here is derived from an EMBL/GenBank/DDBJ whole genome shotgun (WGS) entry which is preliminary data.</text>
</comment>
<protein>
    <recommendedName>
        <fullName evidence="2">AB hydrolase-1 domain-containing protein</fullName>
    </recommendedName>
</protein>
<reference evidence="3" key="2">
    <citation type="journal article" date="2023" name="IMA Fungus">
        <title>Comparative genomic study of the Penicillium genus elucidates a diverse pangenome and 15 lateral gene transfer events.</title>
        <authorList>
            <person name="Petersen C."/>
            <person name="Sorensen T."/>
            <person name="Nielsen M.R."/>
            <person name="Sondergaard T.E."/>
            <person name="Sorensen J.L."/>
            <person name="Fitzpatrick D.A."/>
            <person name="Frisvad J.C."/>
            <person name="Nielsen K.L."/>
        </authorList>
    </citation>
    <scope>NUCLEOTIDE SEQUENCE</scope>
    <source>
        <strain evidence="3">IBT 29677</strain>
    </source>
</reference>
<dbReference type="PANTHER" id="PTHR43194">
    <property type="entry name" value="HYDROLASE ALPHA/BETA FOLD FAMILY"/>
    <property type="match status" value="1"/>
</dbReference>
<dbReference type="SUPFAM" id="SSF53474">
    <property type="entry name" value="alpha/beta-Hydrolases"/>
    <property type="match status" value="1"/>
</dbReference>
<dbReference type="Pfam" id="PF00561">
    <property type="entry name" value="Abhydrolase_1"/>
    <property type="match status" value="1"/>
</dbReference>
<dbReference type="Gene3D" id="3.40.50.1820">
    <property type="entry name" value="alpha/beta hydrolase"/>
    <property type="match status" value="1"/>
</dbReference>
<sequence length="330" mass="36089">MPDNSTVLPRPWTRTEYGSESPIQAPSEAAFVKQFGNVLPEAQFMPTMYGKAAYYSLSPSSSAPANIKKPISRVVFVHGVQTPAIGMQPLASALKSRFPYAHCVLVDLWGHGLSATPIIAHDADRFHQLIDGLMLTLRWDDAHFIGYSFGGSTVASYAALEPGSVASMVLVAPAGLLRSSELSEVERGYMRGGEGLEDRSREWVFEFLEGGQLVVPSDWKERVERGEIVAEAVRDWQMKNHKGHAASVVGIVRDGGVFDKHAEFATASKAGVKNFCVLGELDDLCSVQRLKEVGMENVAVVPQVGHGVVRERVLEVAGHIEEFWKKIEKA</sequence>
<evidence type="ECO:0000313" key="3">
    <source>
        <dbReference type="EMBL" id="KAJ5407879.1"/>
    </source>
</evidence>
<dbReference type="PANTHER" id="PTHR43194:SF2">
    <property type="entry name" value="PEROXISOMAL MEMBRANE PROTEIN LPX1"/>
    <property type="match status" value="1"/>
</dbReference>
<dbReference type="InterPro" id="IPR000073">
    <property type="entry name" value="AB_hydrolase_1"/>
</dbReference>
<gene>
    <name evidence="3" type="ORF">N7509_001762</name>
</gene>
<feature type="domain" description="AB hydrolase-1" evidence="2">
    <location>
        <begin position="90"/>
        <end position="204"/>
    </location>
</feature>